<feature type="region of interest" description="Disordered" evidence="1">
    <location>
        <begin position="157"/>
        <end position="180"/>
    </location>
</feature>
<organism evidence="2 3">
    <name type="scientific">Tanacetum coccineum</name>
    <dbReference type="NCBI Taxonomy" id="301880"/>
    <lineage>
        <taxon>Eukaryota</taxon>
        <taxon>Viridiplantae</taxon>
        <taxon>Streptophyta</taxon>
        <taxon>Embryophyta</taxon>
        <taxon>Tracheophyta</taxon>
        <taxon>Spermatophyta</taxon>
        <taxon>Magnoliopsida</taxon>
        <taxon>eudicotyledons</taxon>
        <taxon>Gunneridae</taxon>
        <taxon>Pentapetalae</taxon>
        <taxon>asterids</taxon>
        <taxon>campanulids</taxon>
        <taxon>Asterales</taxon>
        <taxon>Asteraceae</taxon>
        <taxon>Asteroideae</taxon>
        <taxon>Anthemideae</taxon>
        <taxon>Anthemidinae</taxon>
        <taxon>Tanacetum</taxon>
    </lineage>
</organism>
<proteinExistence type="predicted"/>
<dbReference type="Proteomes" id="UP001151760">
    <property type="component" value="Unassembled WGS sequence"/>
</dbReference>
<reference evidence="2" key="1">
    <citation type="journal article" date="2022" name="Int. J. Mol. Sci.">
        <title>Draft Genome of Tanacetum Coccineum: Genomic Comparison of Closely Related Tanacetum-Family Plants.</title>
        <authorList>
            <person name="Yamashiro T."/>
            <person name="Shiraishi A."/>
            <person name="Nakayama K."/>
            <person name="Satake H."/>
        </authorList>
    </citation>
    <scope>NUCLEOTIDE SEQUENCE</scope>
</reference>
<evidence type="ECO:0000256" key="1">
    <source>
        <dbReference type="SAM" id="MobiDB-lite"/>
    </source>
</evidence>
<feature type="compositionally biased region" description="Basic and acidic residues" evidence="1">
    <location>
        <begin position="165"/>
        <end position="177"/>
    </location>
</feature>
<keyword evidence="3" id="KW-1185">Reference proteome</keyword>
<evidence type="ECO:0000313" key="3">
    <source>
        <dbReference type="Proteomes" id="UP001151760"/>
    </source>
</evidence>
<dbReference type="EMBL" id="BQNB010021302">
    <property type="protein sequence ID" value="GJU04968.1"/>
    <property type="molecule type" value="Genomic_DNA"/>
</dbReference>
<protein>
    <submittedName>
        <fullName evidence="2">Uncharacterized protein</fullName>
    </submittedName>
</protein>
<comment type="caution">
    <text evidence="2">The sequence shown here is derived from an EMBL/GenBank/DDBJ whole genome shotgun (WGS) entry which is preliminary data.</text>
</comment>
<evidence type="ECO:0000313" key="2">
    <source>
        <dbReference type="EMBL" id="GJU04968.1"/>
    </source>
</evidence>
<sequence>MEVRNLRIEEAIPRANVESITKQNCSISNPSFIHTTNDIASVPIQVSKVMDDAMQPLTSQAIYISPLDDAYVVSTTNLILDELLEEFRDDLLDITVVDEEEDYNPTRDIEDLERLIAKDHQSSFTEIKVPLCIVKKSEEFEPFIHIQQSSPLYGVFKSSKSSTKPLRENERSPENSSRRVKKLRILGNNISG</sequence>
<name>A0ABQ5J0I6_9ASTR</name>
<reference evidence="2" key="2">
    <citation type="submission" date="2022-01" db="EMBL/GenBank/DDBJ databases">
        <authorList>
            <person name="Yamashiro T."/>
            <person name="Shiraishi A."/>
            <person name="Satake H."/>
            <person name="Nakayama K."/>
        </authorList>
    </citation>
    <scope>NUCLEOTIDE SEQUENCE</scope>
</reference>
<accession>A0ABQ5J0I6</accession>
<gene>
    <name evidence="2" type="ORF">Tco_1121398</name>
</gene>